<keyword evidence="4" id="KW-0560">Oxidoreductase</keyword>
<feature type="region of interest" description="Disordered" evidence="5">
    <location>
        <begin position="930"/>
        <end position="954"/>
    </location>
</feature>
<dbReference type="Pfam" id="PF00668">
    <property type="entry name" value="Condensation"/>
    <property type="match status" value="3"/>
</dbReference>
<dbReference type="InterPro" id="IPR020806">
    <property type="entry name" value="PKS_PP-bd"/>
</dbReference>
<dbReference type="PROSITE" id="PS00012">
    <property type="entry name" value="PHOSPHOPANTETHEINE"/>
    <property type="match status" value="2"/>
</dbReference>
<dbReference type="InterPro" id="IPR010071">
    <property type="entry name" value="AA_adenyl_dom"/>
</dbReference>
<dbReference type="SUPFAM" id="SSF56801">
    <property type="entry name" value="Acetyl-CoA synthetase-like"/>
    <property type="match status" value="2"/>
</dbReference>
<proteinExistence type="predicted"/>
<dbReference type="Gene3D" id="3.30.559.10">
    <property type="entry name" value="Chloramphenicol acetyltransferase-like domain"/>
    <property type="match status" value="3"/>
</dbReference>
<dbReference type="InterPro" id="IPR000873">
    <property type="entry name" value="AMP-dep_synth/lig_dom"/>
</dbReference>
<dbReference type="InterPro" id="IPR020845">
    <property type="entry name" value="AMP-binding_CS"/>
</dbReference>
<dbReference type="InterPro" id="IPR003819">
    <property type="entry name" value="TauD/TfdA-like"/>
</dbReference>
<protein>
    <submittedName>
        <fullName evidence="7">Amino acid adenylation domain-containing protein</fullName>
    </submittedName>
</protein>
<dbReference type="SMART" id="SM00823">
    <property type="entry name" value="PKS_PP"/>
    <property type="match status" value="2"/>
</dbReference>
<dbReference type="Gene3D" id="3.30.559.30">
    <property type="entry name" value="Nonribosomal peptide synthetase, condensation domain"/>
    <property type="match status" value="3"/>
</dbReference>
<name>A0A6N1AIZ8_9PROT</name>
<sequence length="2924" mass="314828">MDSITTAPAPTSAAIPAGEEQRALWTAWRLAPEDPAYNMTYAVELAPGIDPQRLAAAFAQVIAGHEALSCHYREDADGRLVMERRPGFTADVAVHTTVAMTDTDRLRWLEHEADLPLPLDRAVACRVRLLAEPGGLVHLLVVLHHIAGDYMSFEIFCEQAFTAYEEPPVAGSATGTRYFDWLERQRVLQSGPESARLEAFWRKLVTDAASLPELPADRIDRPGPPNETDLRLDAAMTARLRAAADRAGVGVFPLLTAVFQIFLHRWSGQDRFMVGTPVSGRQGAADRAMIGYTLNALPWPADLSGNPTVSDLARTAQRTLMALLRHRRLPLARITALAGGNGPLFRHMTTYVPVGERAAINRAVRRELFAQQRGAANELNLRWVDDGERLTGQWRADPAVFAPETSARMRRGFLALLDRAITDPDAPIAMLEATADDADRSQRRGPAAGTPTPALALFEAAVARHPGRAAVEDGDRTLTYADLDAAAGRLARRLAAAGVRPGDRVGLWLPRGAALAVGMIAAWKAGAAYLCLDPALPDARLAFLATDSGARAVIGHRAAPGWLGGAAWLEFDGRSDESAPAAIPASPDLPAYLIYTSGSTGTPKGVAVTQGNLARYAQGVLAAMDLPEDATLATLASVTADLGYTAWFGALLGGRTLRVIPPALADDPDALARHFAGRPVDALKIVPSHLAALMAVADPARLLPRRCLVLGGEALEGGFVARLRALAPGCRVLNHYGPTETTVGCLTAAAPQDPSIPVPIGAPLAGVHAAVLDRHGDPVPLGVVGELAIGGCGVAAGYLGRPALTAERFVPDPWHSGGRLYRTGDRVRLTPAGLLEFLGRADDQVKIRGFRVELGEVESWLRRQPGVVEAAVLARPVTAGGGSGLRLTAFVAPVTLDADALRTAMAATLPDAMVPSALYALPALPRLPNGKIDRKSLPDDEAAAPPAPSAGRPLTDAEQTLADIWAEVLGRPSVGVDEDFFTIGGDSILALQVIAKARPKGLALKPKLFFQKRTIGAIASAITAATPRPQAPAASKPAPVERAPFDLCGLDANAVAALPAERPGLEDAYPLSSLQQGLLFHGLIDPAGGAYVNQLVIEAEGPFDSDAFTAAWQDAVAANPILRTAFRWDGMDRPLQLVERTATLPVARRDWSDLSDDGREAALAALLAEDRARGFALDRAPLMRLALIRCGDGRWWLLWSRHHLVVDGWCSILLVDEVLERYRARLADESPALPARRPFRDHIAWVLRQDDRTAAGFWRTFLAGVEGATPLPMLSPAPESGSVVPLSQSLLLDEAETARLTATARGLGVTLNTLVQGAWGLVLAARSGRDDVLFGVTSSGRPAELDGAEHMLGVFINTLPLRVRAPGQRRLGDYLRGIQADNAAMREHEHSALADIQAQAGVGPLFDTLLVFQNLPMLEGRRRRVGALDLRQRDNVERTHYALTVEVFPGDRLAVAIDADGRRIDAATLARIADGFRAALLSLTRGAGTPLAALPRMGEAEAQTLRGWSAGPASSRLSPDWVERVAAHVEAHPDRIAARCEGASLSYGELWQRSERLARGLDAAGLRPDELVALLAPRGLDLLCLMVAVLRAGGAWLPLDPAHPPARWAQVMEQAGHPLLIRDEAVACVLPALTTADLLARAGQGRLPTVPPRGDQRAYVLFTSGSTGTPKGAMVTRDGMLNNMLAKLDPLQLGEQDVIAQTAPSCFDISVWQTLTAPLLGAVVEIIPDSVVRDPDALLDRLGQAGVTLFEPVPSLMRTLAETRDAGWRPRPLPALRWVLPTGEALSAADAGAWFDAYPAIPLMNAYGPAECADDVAFHPLHAAPAPGNTIPIGRPTAGAELRIVDGDLAAVPMGTVGEIAVGGIGVGRGYLGDPRRTALSFIPDPDGAPGARLYRTGDLGRWSAQGVIEWAGRGDFQMKLRGFRIEAGEVEATLERHPAVHRAVVQVRADHLTAWWEPAEPHPEVLAETLAAHAAETLPSYMVPTRWVRMIAWPRNANGKLDRKALPDAETASSATADEPPATETERRLAQLWQELMPGSAVGRNADFFALGGHSLLAARLIARLRRDGWPGLPLRTVFEASELRALAARLDALAGAGDDDTPPLRPVERREAMPLSPAQQRLWLVDRLSGGGTAYLMAARLDLAGDLDVAALETALNAVVARHEILRTAYPERDEEPAAVAAPALSIPLPLEDLSGLPPEERESCARAREEEHARTPFDLATGPLLRARLLRMDADTHRLLFAMHHMIADGWSVGVLCRDLATAYRAARAGGAPDWPPLPVQYADYAVWQRTLLSGERLAREIAFWRDGLAGAPTALALPTDRPRPAIASTRGDSLRLRLDAGLMTRVEDWARRRGATPFMALLAAFNAMLHRETGANDLLVGTDTAGRPDRALEGLIGFFVNVVPLRSRLEPGVSFDALLDRTRQTALDAFDHDALPFDRIVEAVGVPRDRGRNPLLQVLFVLQNVPGGPLELPDLVIAEAPPAERQSKFDMALFLEPVGGGNGNGDGPRGPALAADWVFASSLFDPATVRRFHDAWVALLERAVADPSQPVLPPFPAPSAGQEFSPMDQTRRASAKLSRLGGPAAPCRPARLQAADPIRRSFLTPGSDFPIMLEPATPDLDPVAWAQGNRGLIDDLLLRHGAILFRGFALPDPQAFECFAEAMEPTGLFGSYGDLPKKEGGRNTYRSTPYPERQMILYHNESSHLDRWPRKQWFFAEQVAPVGGCTPIVDCRRMLTLLPADLVTMLETRGLLYVRTFTPRLDVDWRDFFKTDDRAAVEAHCAAGGIDLRWLDPDTPQTRTRSPAVIRHPLSGERSFFNQMQLHHPACLEAEVRADLMEMAGIERFPRNVLFGDGGAIPDETMALIGEAYEACAVRFQWLRGDVVMVDNMLTAHARDPFEGPRRIVVAMGAIVERRTMEVL</sequence>
<evidence type="ECO:0000256" key="1">
    <source>
        <dbReference type="ARBA" id="ARBA00001957"/>
    </source>
</evidence>
<dbReference type="PROSITE" id="PS50075">
    <property type="entry name" value="CARRIER"/>
    <property type="match status" value="2"/>
</dbReference>
<dbReference type="RefSeq" id="WP_149199761.1">
    <property type="nucleotide sequence ID" value="NZ_CP054618.1"/>
</dbReference>
<evidence type="ECO:0000313" key="7">
    <source>
        <dbReference type="EMBL" id="QKS50337.1"/>
    </source>
</evidence>
<dbReference type="InterPro" id="IPR023213">
    <property type="entry name" value="CAT-like_dom_sf"/>
</dbReference>
<geneLocation type="plasmid" evidence="7 8">
    <name>unnamed4</name>
</geneLocation>
<comment type="cofactor">
    <cofactor evidence="1">
        <name>pantetheine 4'-phosphate</name>
        <dbReference type="ChEBI" id="CHEBI:47942"/>
    </cofactor>
</comment>
<dbReference type="SUPFAM" id="SSF51197">
    <property type="entry name" value="Clavaminate synthase-like"/>
    <property type="match status" value="1"/>
</dbReference>
<dbReference type="InterPro" id="IPR006162">
    <property type="entry name" value="Ppantetheine_attach_site"/>
</dbReference>
<dbReference type="Pfam" id="PF13193">
    <property type="entry name" value="AMP-binding_C"/>
    <property type="match status" value="1"/>
</dbReference>
<dbReference type="GO" id="GO:0047527">
    <property type="term" value="F:2,3-dihydroxybenzoate-serine ligase activity"/>
    <property type="evidence" value="ECO:0007669"/>
    <property type="project" value="TreeGrafter"/>
</dbReference>
<dbReference type="OrthoDB" id="9770470at2"/>
<dbReference type="GO" id="GO:0072330">
    <property type="term" value="P:monocarboxylic acid biosynthetic process"/>
    <property type="evidence" value="ECO:0007669"/>
    <property type="project" value="UniProtKB-ARBA"/>
</dbReference>
<dbReference type="SUPFAM" id="SSF52777">
    <property type="entry name" value="CoA-dependent acyltransferases"/>
    <property type="match status" value="6"/>
</dbReference>
<keyword evidence="7" id="KW-0614">Plasmid</keyword>
<dbReference type="FunFam" id="1.10.1200.10:FF:000005">
    <property type="entry name" value="Nonribosomal peptide synthetase 1"/>
    <property type="match status" value="1"/>
</dbReference>
<dbReference type="Pfam" id="PF00550">
    <property type="entry name" value="PP-binding"/>
    <property type="match status" value="2"/>
</dbReference>
<evidence type="ECO:0000256" key="5">
    <source>
        <dbReference type="SAM" id="MobiDB-lite"/>
    </source>
</evidence>
<dbReference type="GO" id="GO:0005829">
    <property type="term" value="C:cytosol"/>
    <property type="evidence" value="ECO:0007669"/>
    <property type="project" value="TreeGrafter"/>
</dbReference>
<feature type="domain" description="Carrier" evidence="6">
    <location>
        <begin position="952"/>
        <end position="1026"/>
    </location>
</feature>
<dbReference type="EMBL" id="CP054618">
    <property type="protein sequence ID" value="QKS50337.1"/>
    <property type="molecule type" value="Genomic_DNA"/>
</dbReference>
<dbReference type="FunFam" id="3.30.559.10:FF:000012">
    <property type="entry name" value="Non-ribosomal peptide synthetase"/>
    <property type="match status" value="1"/>
</dbReference>
<reference evidence="7 8" key="1">
    <citation type="submission" date="2020-06" db="EMBL/GenBank/DDBJ databases">
        <title>Complete genome of Azosprillum oryzae KACC14407.</title>
        <authorList>
            <person name="Kim M."/>
            <person name="Park Y.-J."/>
            <person name="Shin J.-H."/>
        </authorList>
    </citation>
    <scope>NUCLEOTIDE SEQUENCE [LARGE SCALE GENOMIC DNA]</scope>
    <source>
        <strain evidence="7 8">KACC 14407</strain>
        <plasmid evidence="7 8">unnamed4</plasmid>
    </source>
</reference>
<dbReference type="InterPro" id="IPR036736">
    <property type="entry name" value="ACP-like_sf"/>
</dbReference>
<dbReference type="CDD" id="cd19543">
    <property type="entry name" value="DCL_NRPS"/>
    <property type="match status" value="1"/>
</dbReference>
<dbReference type="FunFam" id="1.10.1200.10:FF:000016">
    <property type="entry name" value="Non-ribosomal peptide synthase"/>
    <property type="match status" value="1"/>
</dbReference>
<dbReference type="Gene3D" id="1.10.1200.10">
    <property type="entry name" value="ACP-like"/>
    <property type="match status" value="2"/>
</dbReference>
<evidence type="ECO:0000256" key="2">
    <source>
        <dbReference type="ARBA" id="ARBA00022450"/>
    </source>
</evidence>
<dbReference type="Gene3D" id="2.30.38.10">
    <property type="entry name" value="Luciferase, Domain 3"/>
    <property type="match status" value="2"/>
</dbReference>
<dbReference type="InterPro" id="IPR045851">
    <property type="entry name" value="AMP-bd_C_sf"/>
</dbReference>
<feature type="domain" description="Carrier" evidence="6">
    <location>
        <begin position="2021"/>
        <end position="2096"/>
    </location>
</feature>
<dbReference type="KEGG" id="aoz:HUE56_07185"/>
<dbReference type="PANTHER" id="PTHR45527:SF1">
    <property type="entry name" value="FATTY ACID SYNTHASE"/>
    <property type="match status" value="1"/>
</dbReference>
<dbReference type="GO" id="GO:0016706">
    <property type="term" value="F:2-oxoglutarate-dependent dioxygenase activity"/>
    <property type="evidence" value="ECO:0007669"/>
    <property type="project" value="UniProtKB-ARBA"/>
</dbReference>
<keyword evidence="3" id="KW-0597">Phosphoprotein</keyword>
<dbReference type="SUPFAM" id="SSF47336">
    <property type="entry name" value="ACP-like"/>
    <property type="match status" value="2"/>
</dbReference>
<dbReference type="PROSITE" id="PS00455">
    <property type="entry name" value="AMP_BINDING"/>
    <property type="match status" value="2"/>
</dbReference>
<keyword evidence="2" id="KW-0596">Phosphopantetheine</keyword>
<dbReference type="InterPro" id="IPR009081">
    <property type="entry name" value="PP-bd_ACP"/>
</dbReference>
<evidence type="ECO:0000259" key="6">
    <source>
        <dbReference type="PROSITE" id="PS50075"/>
    </source>
</evidence>
<dbReference type="NCBIfam" id="TIGR01733">
    <property type="entry name" value="AA-adenyl-dom"/>
    <property type="match status" value="2"/>
</dbReference>
<dbReference type="Gene3D" id="3.30.300.30">
    <property type="match status" value="2"/>
</dbReference>
<dbReference type="Pfam" id="PF02668">
    <property type="entry name" value="TauD"/>
    <property type="match status" value="1"/>
</dbReference>
<dbReference type="Gene3D" id="3.60.130.10">
    <property type="entry name" value="Clavaminate synthase-like"/>
    <property type="match status" value="1"/>
</dbReference>
<organism evidence="7 8">
    <name type="scientific">Azospirillum oryzae</name>
    <dbReference type="NCBI Taxonomy" id="286727"/>
    <lineage>
        <taxon>Bacteria</taxon>
        <taxon>Pseudomonadati</taxon>
        <taxon>Pseudomonadota</taxon>
        <taxon>Alphaproteobacteria</taxon>
        <taxon>Rhodospirillales</taxon>
        <taxon>Azospirillaceae</taxon>
        <taxon>Azospirillum</taxon>
    </lineage>
</organism>
<dbReference type="PANTHER" id="PTHR45527">
    <property type="entry name" value="NONRIBOSOMAL PEPTIDE SYNTHETASE"/>
    <property type="match status" value="1"/>
</dbReference>
<evidence type="ECO:0000256" key="4">
    <source>
        <dbReference type="ARBA" id="ARBA00023002"/>
    </source>
</evidence>
<dbReference type="GO" id="GO:0043041">
    <property type="term" value="P:amino acid activation for nonribosomal peptide biosynthetic process"/>
    <property type="evidence" value="ECO:0007669"/>
    <property type="project" value="TreeGrafter"/>
</dbReference>
<dbReference type="GO" id="GO:0031177">
    <property type="term" value="F:phosphopantetheine binding"/>
    <property type="evidence" value="ECO:0007669"/>
    <property type="project" value="InterPro"/>
</dbReference>
<dbReference type="InterPro" id="IPR001242">
    <property type="entry name" value="Condensation_dom"/>
</dbReference>
<gene>
    <name evidence="7" type="ORF">HUE56_07185</name>
</gene>
<dbReference type="Pfam" id="PF00501">
    <property type="entry name" value="AMP-binding"/>
    <property type="match status" value="2"/>
</dbReference>
<dbReference type="InterPro" id="IPR025110">
    <property type="entry name" value="AMP-bd_C"/>
</dbReference>
<dbReference type="GO" id="GO:0009239">
    <property type="term" value="P:enterobactin biosynthetic process"/>
    <property type="evidence" value="ECO:0007669"/>
    <property type="project" value="TreeGrafter"/>
</dbReference>
<evidence type="ECO:0000313" key="8">
    <source>
        <dbReference type="Proteomes" id="UP000509702"/>
    </source>
</evidence>
<accession>A0A6N1AIZ8</accession>
<dbReference type="InterPro" id="IPR042098">
    <property type="entry name" value="TauD-like_sf"/>
</dbReference>
<evidence type="ECO:0000256" key="3">
    <source>
        <dbReference type="ARBA" id="ARBA00022553"/>
    </source>
</evidence>
<dbReference type="GO" id="GO:0009366">
    <property type="term" value="C:enterobactin synthetase complex"/>
    <property type="evidence" value="ECO:0007669"/>
    <property type="project" value="TreeGrafter"/>
</dbReference>
<dbReference type="Gene3D" id="3.40.50.980">
    <property type="match status" value="4"/>
</dbReference>
<dbReference type="Proteomes" id="UP000509702">
    <property type="component" value="Plasmid unnamed4"/>
</dbReference>
<dbReference type="CDD" id="cd19531">
    <property type="entry name" value="LCL_NRPS-like"/>
    <property type="match status" value="1"/>
</dbReference>
<keyword evidence="8" id="KW-1185">Reference proteome</keyword>
<feature type="region of interest" description="Disordered" evidence="5">
    <location>
        <begin position="2006"/>
        <end position="2027"/>
    </location>
</feature>
<dbReference type="CDD" id="cd05930">
    <property type="entry name" value="A_NRPS"/>
    <property type="match status" value="2"/>
</dbReference>